<name>A0A0M8NYU4_9EURO</name>
<feature type="non-terminal residue" evidence="2">
    <location>
        <position position="1"/>
    </location>
</feature>
<protein>
    <submittedName>
        <fullName evidence="2">Uncharacterized protein</fullName>
    </submittedName>
</protein>
<evidence type="ECO:0000313" key="3">
    <source>
        <dbReference type="Proteomes" id="UP000037696"/>
    </source>
</evidence>
<reference evidence="2 3" key="1">
    <citation type="submission" date="2015-08" db="EMBL/GenBank/DDBJ databases">
        <title>Genome sequencing of Penicillium nordicum.</title>
        <authorList>
            <person name="Nguyen H.D."/>
            <person name="Seifert K.A."/>
        </authorList>
    </citation>
    <scope>NUCLEOTIDE SEQUENCE [LARGE SCALE GENOMIC DNA]</scope>
    <source>
        <strain evidence="2 3">DAOMC 185683</strain>
    </source>
</reference>
<gene>
    <name evidence="2" type="ORF">ACN38_g12265</name>
</gene>
<keyword evidence="3" id="KW-1185">Reference proteome</keyword>
<accession>A0A0M8NYU4</accession>
<comment type="caution">
    <text evidence="2">The sequence shown here is derived from an EMBL/GenBank/DDBJ whole genome shotgun (WGS) entry which is preliminary data.</text>
</comment>
<evidence type="ECO:0000313" key="2">
    <source>
        <dbReference type="EMBL" id="KOS36960.1"/>
    </source>
</evidence>
<proteinExistence type="predicted"/>
<feature type="region of interest" description="Disordered" evidence="1">
    <location>
        <begin position="1"/>
        <end position="31"/>
    </location>
</feature>
<dbReference type="EMBL" id="LHQQ01000370">
    <property type="protein sequence ID" value="KOS36960.1"/>
    <property type="molecule type" value="Genomic_DNA"/>
</dbReference>
<organism evidence="2 3">
    <name type="scientific">Penicillium nordicum</name>
    <dbReference type="NCBI Taxonomy" id="229535"/>
    <lineage>
        <taxon>Eukaryota</taxon>
        <taxon>Fungi</taxon>
        <taxon>Dikarya</taxon>
        <taxon>Ascomycota</taxon>
        <taxon>Pezizomycotina</taxon>
        <taxon>Eurotiomycetes</taxon>
        <taxon>Eurotiomycetidae</taxon>
        <taxon>Eurotiales</taxon>
        <taxon>Aspergillaceae</taxon>
        <taxon>Penicillium</taxon>
    </lineage>
</organism>
<evidence type="ECO:0000256" key="1">
    <source>
        <dbReference type="SAM" id="MobiDB-lite"/>
    </source>
</evidence>
<dbReference type="OrthoDB" id="4369340at2759"/>
<dbReference type="Proteomes" id="UP000037696">
    <property type="component" value="Unassembled WGS sequence"/>
</dbReference>
<sequence length="66" mass="7431">WRASQLQDNRLTGDNHFEYPPPSPPSKSRRSITLTSLTVAGFVFRTIGRLVTTTSNTPLEQRHPPV</sequence>
<feature type="compositionally biased region" description="Polar residues" evidence="1">
    <location>
        <begin position="1"/>
        <end position="10"/>
    </location>
</feature>
<dbReference type="AlphaFoldDB" id="A0A0M8NYU4"/>